<dbReference type="SUPFAM" id="SSF49401">
    <property type="entry name" value="Bacterial adhesins"/>
    <property type="match status" value="1"/>
</dbReference>
<dbReference type="AlphaFoldDB" id="G2J7K1"/>
<evidence type="ECO:0000313" key="4">
    <source>
        <dbReference type="EMBL" id="CCD28746.1"/>
    </source>
</evidence>
<dbReference type="InterPro" id="IPR050263">
    <property type="entry name" value="Bact_Fimbrial_Adh_Pro"/>
</dbReference>
<dbReference type="InterPro" id="IPR000259">
    <property type="entry name" value="Adhesion_dom_fimbrial"/>
</dbReference>
<reference evidence="4 5" key="1">
    <citation type="submission" date="2011-08" db="EMBL/GenBank/DDBJ databases">
        <title>The genome of the obligate endobacterium of an arbuscular mycorrhizal fungus reveals an interphylum network of nutritional interactions.</title>
        <authorList>
            <person name="Ghignone S."/>
            <person name="Salvioli A."/>
            <person name="Anca I."/>
            <person name="Lumini E."/>
            <person name="Ortu G."/>
            <person name="Petiti L."/>
            <person name="Cruveiller S."/>
            <person name="Bianciotto V."/>
            <person name="Piffanelli P."/>
            <person name="Lanfranco L."/>
            <person name="Bonfante P."/>
        </authorList>
    </citation>
    <scope>NUCLEOTIDE SEQUENCE [LARGE SCALE GENOMIC DNA]</scope>
    <source>
        <strain evidence="4 5">BEG34</strain>
    </source>
</reference>
<evidence type="ECO:0000259" key="3">
    <source>
        <dbReference type="Pfam" id="PF00419"/>
    </source>
</evidence>
<name>G2J7K1_9BURK</name>
<evidence type="ECO:0000256" key="1">
    <source>
        <dbReference type="ARBA" id="ARBA00022729"/>
    </source>
</evidence>
<feature type="signal peptide" evidence="2">
    <location>
        <begin position="1"/>
        <end position="23"/>
    </location>
</feature>
<feature type="chain" id="PRO_5003431586" evidence="2">
    <location>
        <begin position="24"/>
        <end position="183"/>
    </location>
</feature>
<dbReference type="PANTHER" id="PTHR33420:SF3">
    <property type="entry name" value="FIMBRIAL SUBUNIT ELFA"/>
    <property type="match status" value="1"/>
</dbReference>
<dbReference type="InterPro" id="IPR036937">
    <property type="entry name" value="Adhesion_dom_fimbrial_sf"/>
</dbReference>
<dbReference type="GO" id="GO:0043709">
    <property type="term" value="P:cell adhesion involved in single-species biofilm formation"/>
    <property type="evidence" value="ECO:0007669"/>
    <property type="project" value="TreeGrafter"/>
</dbReference>
<dbReference type="PANTHER" id="PTHR33420">
    <property type="entry name" value="FIMBRIAL SUBUNIT ELFA-RELATED"/>
    <property type="match status" value="1"/>
</dbReference>
<sequence>MKHLISLSALAISLASAVSVAQARENEGRIDGTIRFAGEVVEAVCQLGNEAGILDIPLNPAPKSAVKKDKGQLFSRQNINLPWNGCPTHNNATLTFPGTADKNGDLALDPVQDGQQGASGVAFRILNKDNKPILLNDPSEPFTLAGDATKDRLEFSVAYVANGDPQVKAGSASATLEFRVDYN</sequence>
<gene>
    <name evidence="4" type="ORF">CAGGBEG34_180051</name>
</gene>
<dbReference type="Pfam" id="PF00419">
    <property type="entry name" value="Fimbrial"/>
    <property type="match status" value="1"/>
</dbReference>
<dbReference type="Gene3D" id="2.60.40.1090">
    <property type="entry name" value="Fimbrial-type adhesion domain"/>
    <property type="match status" value="1"/>
</dbReference>
<dbReference type="RefSeq" id="WP_006682032.1">
    <property type="nucleotide sequence ID" value="NZ_CAFB01000034.1"/>
</dbReference>
<dbReference type="Proteomes" id="UP000054051">
    <property type="component" value="Unassembled WGS sequence"/>
</dbReference>
<keyword evidence="1 2" id="KW-0732">Signal</keyword>
<organism evidence="4 5">
    <name type="scientific">Candidatus Glomeribacter gigasporarum BEG34</name>
    <dbReference type="NCBI Taxonomy" id="1070319"/>
    <lineage>
        <taxon>Bacteria</taxon>
        <taxon>Pseudomonadati</taxon>
        <taxon>Pseudomonadota</taxon>
        <taxon>Betaproteobacteria</taxon>
        <taxon>Burkholderiales</taxon>
        <taxon>Burkholderiaceae</taxon>
        <taxon>Candidatus Glomeribacter</taxon>
    </lineage>
</organism>
<evidence type="ECO:0000313" key="5">
    <source>
        <dbReference type="Proteomes" id="UP000054051"/>
    </source>
</evidence>
<dbReference type="eggNOG" id="COG3539">
    <property type="taxonomic scope" value="Bacteria"/>
</dbReference>
<protein>
    <submittedName>
        <fullName evidence="4">Putative fimbrial subunit protein</fullName>
    </submittedName>
</protein>
<accession>G2J7K1</accession>
<comment type="caution">
    <text evidence="4">The sequence shown here is derived from an EMBL/GenBank/DDBJ whole genome shotgun (WGS) entry which is preliminary data.</text>
</comment>
<keyword evidence="5" id="KW-1185">Reference proteome</keyword>
<evidence type="ECO:0000256" key="2">
    <source>
        <dbReference type="SAM" id="SignalP"/>
    </source>
</evidence>
<feature type="domain" description="Fimbrial-type adhesion" evidence="3">
    <location>
        <begin position="34"/>
        <end position="182"/>
    </location>
</feature>
<dbReference type="STRING" id="1070319.CAGGBEG34_180051"/>
<dbReference type="EMBL" id="CAFB01000034">
    <property type="protein sequence ID" value="CCD28746.1"/>
    <property type="molecule type" value="Genomic_DNA"/>
</dbReference>
<proteinExistence type="predicted"/>
<dbReference type="InterPro" id="IPR008966">
    <property type="entry name" value="Adhesion_dom_sf"/>
</dbReference>
<dbReference type="GO" id="GO:0009289">
    <property type="term" value="C:pilus"/>
    <property type="evidence" value="ECO:0007669"/>
    <property type="project" value="InterPro"/>
</dbReference>
<dbReference type="OrthoDB" id="6522787at2"/>